<evidence type="ECO:0000259" key="2">
    <source>
        <dbReference type="SMART" id="SM00635"/>
    </source>
</evidence>
<evidence type="ECO:0000313" key="3">
    <source>
        <dbReference type="EMBL" id="XCB27916.1"/>
    </source>
</evidence>
<evidence type="ECO:0000256" key="1">
    <source>
        <dbReference type="SAM" id="Phobius"/>
    </source>
</evidence>
<feature type="domain" description="BIG2" evidence="2">
    <location>
        <begin position="933"/>
        <end position="1013"/>
    </location>
</feature>
<dbReference type="Pfam" id="PF16640">
    <property type="entry name" value="Big_3_5"/>
    <property type="match status" value="4"/>
</dbReference>
<organism evidence="3">
    <name type="scientific">Tunturiibacter empetritectus</name>
    <dbReference type="NCBI Taxonomy" id="3069691"/>
    <lineage>
        <taxon>Bacteria</taxon>
        <taxon>Pseudomonadati</taxon>
        <taxon>Acidobacteriota</taxon>
        <taxon>Terriglobia</taxon>
        <taxon>Terriglobales</taxon>
        <taxon>Acidobacteriaceae</taxon>
        <taxon>Tunturiibacter</taxon>
    </lineage>
</organism>
<protein>
    <submittedName>
        <fullName evidence="3">Ig-like domain repeat protein</fullName>
    </submittedName>
</protein>
<proteinExistence type="predicted"/>
<dbReference type="Pfam" id="PF12891">
    <property type="entry name" value="Glyco_hydro_44"/>
    <property type="match status" value="1"/>
</dbReference>
<accession>A0AAU7ZGJ8</accession>
<reference evidence="3" key="1">
    <citation type="submission" date="2023-08" db="EMBL/GenBank/DDBJ databases">
        <authorList>
            <person name="Messyasz A."/>
            <person name="Mannisto M.K."/>
            <person name="Kerkhof L.J."/>
            <person name="Haggblom M."/>
        </authorList>
    </citation>
    <scope>NUCLEOTIDE SEQUENCE</scope>
    <source>
        <strain evidence="3">M8UP23</strain>
    </source>
</reference>
<dbReference type="SUPFAM" id="SSF51445">
    <property type="entry name" value="(Trans)glycosidases"/>
    <property type="match status" value="1"/>
</dbReference>
<dbReference type="InterPro" id="IPR013780">
    <property type="entry name" value="Glyco_hydro_b"/>
</dbReference>
<dbReference type="AlphaFoldDB" id="A0AAU7ZGJ8"/>
<dbReference type="InterPro" id="IPR017853">
    <property type="entry name" value="GH"/>
</dbReference>
<dbReference type="Gene3D" id="3.20.20.80">
    <property type="entry name" value="Glycosidases"/>
    <property type="match status" value="1"/>
</dbReference>
<feature type="domain" description="BIG2" evidence="2">
    <location>
        <begin position="832"/>
        <end position="915"/>
    </location>
</feature>
<dbReference type="InterPro" id="IPR013783">
    <property type="entry name" value="Ig-like_fold"/>
</dbReference>
<dbReference type="Gene3D" id="2.60.40.1180">
    <property type="entry name" value="Golgi alpha-mannosidase II"/>
    <property type="match status" value="1"/>
</dbReference>
<feature type="domain" description="BIG2" evidence="2">
    <location>
        <begin position="627"/>
        <end position="710"/>
    </location>
</feature>
<feature type="domain" description="BIG2" evidence="2">
    <location>
        <begin position="532"/>
        <end position="614"/>
    </location>
</feature>
<dbReference type="InterPro" id="IPR032109">
    <property type="entry name" value="Big_3_5"/>
</dbReference>
<reference evidence="3" key="2">
    <citation type="journal article" date="2024" name="Environ. Microbiol.">
        <title>Genome analysis and description of Tunturibacter gen. nov. expands the diversity of Terriglobia in tundra soils.</title>
        <authorList>
            <person name="Messyasz A."/>
            <person name="Mannisto M.K."/>
            <person name="Kerkhof L.J."/>
            <person name="Haggblom M.M."/>
        </authorList>
    </citation>
    <scope>NUCLEOTIDE SEQUENCE</scope>
    <source>
        <strain evidence="3">M8UP23</strain>
    </source>
</reference>
<dbReference type="Gene3D" id="2.60.40.10">
    <property type="entry name" value="Immunoglobulins"/>
    <property type="match status" value="4"/>
</dbReference>
<name>A0AAU7ZGJ8_9BACT</name>
<dbReference type="InterPro" id="IPR003343">
    <property type="entry name" value="Big_2"/>
</dbReference>
<gene>
    <name evidence="3" type="ORF">RBB75_06230</name>
</gene>
<keyword evidence="1" id="KW-1133">Transmembrane helix</keyword>
<feature type="transmembrane region" description="Helical" evidence="1">
    <location>
        <begin position="998"/>
        <end position="1023"/>
    </location>
</feature>
<dbReference type="RefSeq" id="WP_353069914.1">
    <property type="nucleotide sequence ID" value="NZ_CP132932.1"/>
</dbReference>
<dbReference type="KEGG" id="temp:RBB75_06230"/>
<dbReference type="SMART" id="SM00635">
    <property type="entry name" value="BID_2"/>
    <property type="match status" value="4"/>
</dbReference>
<dbReference type="EMBL" id="CP132932">
    <property type="protein sequence ID" value="XCB27916.1"/>
    <property type="molecule type" value="Genomic_DNA"/>
</dbReference>
<keyword evidence="1" id="KW-0812">Transmembrane</keyword>
<sequence>MRFDVDTRCIQLLVACVAASATAVGQAGPAPTVSIDIASGRHPISAQVYGIANYGLDATYAKEIAVPNIRWGGDGTTRYNWQVDSSNAGFDWYFMGGSGTTNTTPGGSADQMIRTYEPANALITIPIIPFVNKSAAWSCSFPVSVYGAQQSTNPYVHPNGDNCGNSIASNGTQLIDNNIYANHIDNSTGLQKGWLQHLVGTFGPAAQGGVAFYQLDNEPLGWGNTHRDVLPSGADYPTITQLGEQYAAAIKQVDPSAMVLGPSDFTLGGWVGDTTKQGGLLAGQYYLQQMAAYQATNGSRILDYFDEHYYFDVSSATAQLASTRTLWDPTFNGGTWVEQYVFNGPMQLLPRFKGWVSQYYPGTKIALSEYSIDSGRKSIVDAIAEMDVLGIFGREQLGFANMWSAPAPADPIAYAFRMYRNYDGNGEQYGDTWVDAASSDQSQLSVYAAQRTSDSVVTILILNKTGAAISTTVALTGVPLPATASVHSYSGANLQQIVSGANASIDNGTITYSFAGYSATLFAFTPAAAPPAVTTTTLTASTTTLTTGQTVTLTAVVAGSGSPTGIVAFKDGGSTIGSATLSGSRAIFSTSALSVGSHIITAVYGGDPGDAVSTSSPVTVTLTQPAPLSTTTVLSARPSLPTAGQSVVLSAIVSGSGTPTGIVSFKDGSSTIGSAVLSSGKAVFSTSALSAGSHTIIADYNGDSNDATSSSNTVIVTVAQAAPAATMTTLTASSTQITTQQNLALSLSVSSATGTPAGTVILSDGATTLASVPLANGAATFIDSNLAVGVHSIVAVYNGEATYAASTSSILTVAVTEPPVTPPVVPQPPAASSTTTILNASSTQLTAGQTLTLTATVNTSTPSATGTVTFSDATDTLGAVSLSHGLASITTTLNAGAQTIVANYSGDANDAASVSAPLTISVAASAPPPPAPQDFSLQLSQSAMTLAPGASGQIGFTIAPQNGFNQQLKLSCSGLPASAACSFSPATLNPTAAATGSMTITVVSSTTSTAYLLLPISGILLFFHRRLGRFGAAFVMAAFTLLIAGCGAGVNQTIGTATNAGATAGNYTVQVTAATTTGLVHMQPMILTVQ</sequence>
<dbReference type="InterPro" id="IPR024745">
    <property type="entry name" value="GH44_cat"/>
</dbReference>
<keyword evidence="1" id="KW-0472">Membrane</keyword>
<feature type="transmembrane region" description="Helical" evidence="1">
    <location>
        <begin position="1030"/>
        <end position="1050"/>
    </location>
</feature>